<dbReference type="Gene3D" id="1.10.530.10">
    <property type="match status" value="1"/>
</dbReference>
<dbReference type="InterPro" id="IPR008258">
    <property type="entry name" value="Transglycosylase_SLT_dom_1"/>
</dbReference>
<evidence type="ECO:0000256" key="2">
    <source>
        <dbReference type="SAM" id="SignalP"/>
    </source>
</evidence>
<comment type="similarity">
    <text evidence="1">Belongs to the virb1 family.</text>
</comment>
<reference evidence="4 5" key="1">
    <citation type="submission" date="2023-03" db="EMBL/GenBank/DDBJ databases">
        <title>Host association and intracellularity evolved multiple times independently in the Rickettsiales.</title>
        <authorList>
            <person name="Castelli M."/>
            <person name="Nardi T."/>
            <person name="Gammuto L."/>
            <person name="Bellinzona G."/>
            <person name="Sabaneyeva E."/>
            <person name="Potekhin A."/>
            <person name="Serra V."/>
            <person name="Petroni G."/>
            <person name="Sassera D."/>
        </authorList>
    </citation>
    <scope>NUCLEOTIDE SEQUENCE [LARGE SCALE GENOMIC DNA]</scope>
    <source>
        <strain evidence="4 5">Sr 2-6</strain>
    </source>
</reference>
<protein>
    <submittedName>
        <fullName evidence="4">Lytic transglycosylase domain-containing protein</fullName>
    </submittedName>
</protein>
<dbReference type="Pfam" id="PF01464">
    <property type="entry name" value="SLT"/>
    <property type="match status" value="1"/>
</dbReference>
<accession>A0ABU5NEF4</accession>
<proteinExistence type="inferred from homology"/>
<name>A0ABU5NEF4_9RICK</name>
<evidence type="ECO:0000259" key="3">
    <source>
        <dbReference type="Pfam" id="PF01464"/>
    </source>
</evidence>
<feature type="domain" description="Transglycosylase SLT" evidence="3">
    <location>
        <begin position="105"/>
        <end position="166"/>
    </location>
</feature>
<dbReference type="SUPFAM" id="SSF53955">
    <property type="entry name" value="Lysozyme-like"/>
    <property type="match status" value="1"/>
</dbReference>
<comment type="caution">
    <text evidence="4">The sequence shown here is derived from an EMBL/GenBank/DDBJ whole genome shotgun (WGS) entry which is preliminary data.</text>
</comment>
<dbReference type="InterPro" id="IPR023346">
    <property type="entry name" value="Lysozyme-like_dom_sf"/>
</dbReference>
<gene>
    <name evidence="4" type="ORF">Megvenef_01529</name>
</gene>
<feature type="chain" id="PRO_5046001200" evidence="2">
    <location>
        <begin position="23"/>
        <end position="239"/>
    </location>
</feature>
<feature type="signal peptide" evidence="2">
    <location>
        <begin position="1"/>
        <end position="22"/>
    </location>
</feature>
<evidence type="ECO:0000313" key="5">
    <source>
        <dbReference type="Proteomes" id="UP001291687"/>
    </source>
</evidence>
<evidence type="ECO:0000256" key="1">
    <source>
        <dbReference type="ARBA" id="ARBA00009387"/>
    </source>
</evidence>
<evidence type="ECO:0000313" key="4">
    <source>
        <dbReference type="EMBL" id="MEA0971549.1"/>
    </source>
</evidence>
<keyword evidence="5" id="KW-1185">Reference proteome</keyword>
<dbReference type="EMBL" id="JARJFB010000168">
    <property type="protein sequence ID" value="MEA0971549.1"/>
    <property type="molecule type" value="Genomic_DNA"/>
</dbReference>
<keyword evidence="2" id="KW-0732">Signal</keyword>
<sequence length="239" mass="27872">MKQKIKVFILISLILSSIQAFAAVDREILESKKCSSMFSYFENRYNLPKDILHSISLQETRKPHSRHKIGVVWPWTINVEGKGFHFKTKRDAIRFVKDQMTAGKESIDVGCMQINLKYHPDAFTSLDQAFSPRRNIAYAAQLLREHYSRLGNWNKAVGHYHSSTYDRASTYQASVNKINNKMVTYKQDLNRYAYGKEYRESPNSTNSKNRNMRSKYLGMSKVEVRVGRIKNSDLFRKVQ</sequence>
<organism evidence="4 5">
    <name type="scientific">Candidatus Megaera venefica</name>
    <dbReference type="NCBI Taxonomy" id="2055910"/>
    <lineage>
        <taxon>Bacteria</taxon>
        <taxon>Pseudomonadati</taxon>
        <taxon>Pseudomonadota</taxon>
        <taxon>Alphaproteobacteria</taxon>
        <taxon>Rickettsiales</taxon>
        <taxon>Rickettsiaceae</taxon>
        <taxon>Candidatus Megaera</taxon>
    </lineage>
</organism>
<dbReference type="Proteomes" id="UP001291687">
    <property type="component" value="Unassembled WGS sequence"/>
</dbReference>